<keyword evidence="2" id="KW-1185">Reference proteome</keyword>
<dbReference type="GeneID" id="25285623"/>
<dbReference type="RefSeq" id="XP_013255861.1">
    <property type="nucleotide sequence ID" value="XM_013400407.1"/>
</dbReference>
<gene>
    <name evidence="1" type="ORF">A1O9_10719</name>
</gene>
<sequence>MEPSSSSITTKVAQLMKKVCSCDYHLIPRVRNEFGEDECQVTKSISITPSIISPTAPVQVGVEAPMSRSTTIARDIRMKIIGESWASDEDAEDGDLAIWRVDENYAQANGIPRDLRTAGLVRHNGDFFEATVHIEARTGMGMSLFGWPWSGPTPLVVSKRSSFGNRVLPGEVSALEEQHWLQLTKFTGLIGISSKDYLLDDQSLHTTAHSRLRHLEGNGLLRTETDPDFSVYEEARFKFSEADRLLDSIHGSIHPGRNIAARISSPRPVDALQTTKS</sequence>
<proteinExistence type="predicted"/>
<evidence type="ECO:0000313" key="2">
    <source>
        <dbReference type="Proteomes" id="UP000027920"/>
    </source>
</evidence>
<dbReference type="Proteomes" id="UP000027920">
    <property type="component" value="Unassembled WGS sequence"/>
</dbReference>
<dbReference type="EMBL" id="AMGV01000014">
    <property type="protein sequence ID" value="KEF53271.1"/>
    <property type="molecule type" value="Genomic_DNA"/>
</dbReference>
<evidence type="ECO:0000313" key="1">
    <source>
        <dbReference type="EMBL" id="KEF53271.1"/>
    </source>
</evidence>
<accession>A0A072P0E6</accession>
<dbReference type="HOGENOM" id="CLU_1004839_0_0_1"/>
<protein>
    <submittedName>
        <fullName evidence="1">Uncharacterized protein</fullName>
    </submittedName>
</protein>
<dbReference type="VEuPathDB" id="FungiDB:A1O9_10719"/>
<dbReference type="OrthoDB" id="5030973at2759"/>
<name>A0A072P0E6_9EURO</name>
<reference evidence="1 2" key="1">
    <citation type="submission" date="2013-03" db="EMBL/GenBank/DDBJ databases">
        <title>The Genome Sequence of Exophiala aquamarina CBS 119918.</title>
        <authorList>
            <consortium name="The Broad Institute Genomics Platform"/>
            <person name="Cuomo C."/>
            <person name="de Hoog S."/>
            <person name="Gorbushina A."/>
            <person name="Walker B."/>
            <person name="Young S.K."/>
            <person name="Zeng Q."/>
            <person name="Gargeya S."/>
            <person name="Fitzgerald M."/>
            <person name="Haas B."/>
            <person name="Abouelleil A."/>
            <person name="Allen A.W."/>
            <person name="Alvarado L."/>
            <person name="Arachchi H.M."/>
            <person name="Berlin A.M."/>
            <person name="Chapman S.B."/>
            <person name="Gainer-Dewar J."/>
            <person name="Goldberg J."/>
            <person name="Griggs A."/>
            <person name="Gujja S."/>
            <person name="Hansen M."/>
            <person name="Howarth C."/>
            <person name="Imamovic A."/>
            <person name="Ireland A."/>
            <person name="Larimer J."/>
            <person name="McCowan C."/>
            <person name="Murphy C."/>
            <person name="Pearson M."/>
            <person name="Poon T.W."/>
            <person name="Priest M."/>
            <person name="Roberts A."/>
            <person name="Saif S."/>
            <person name="Shea T."/>
            <person name="Sisk P."/>
            <person name="Sykes S."/>
            <person name="Wortman J."/>
            <person name="Nusbaum C."/>
            <person name="Birren B."/>
        </authorList>
    </citation>
    <scope>NUCLEOTIDE SEQUENCE [LARGE SCALE GENOMIC DNA]</scope>
    <source>
        <strain evidence="1 2">CBS 119918</strain>
    </source>
</reference>
<organism evidence="1 2">
    <name type="scientific">Exophiala aquamarina CBS 119918</name>
    <dbReference type="NCBI Taxonomy" id="1182545"/>
    <lineage>
        <taxon>Eukaryota</taxon>
        <taxon>Fungi</taxon>
        <taxon>Dikarya</taxon>
        <taxon>Ascomycota</taxon>
        <taxon>Pezizomycotina</taxon>
        <taxon>Eurotiomycetes</taxon>
        <taxon>Chaetothyriomycetidae</taxon>
        <taxon>Chaetothyriales</taxon>
        <taxon>Herpotrichiellaceae</taxon>
        <taxon>Exophiala</taxon>
    </lineage>
</organism>
<dbReference type="AlphaFoldDB" id="A0A072P0E6"/>
<comment type="caution">
    <text evidence="1">The sequence shown here is derived from an EMBL/GenBank/DDBJ whole genome shotgun (WGS) entry which is preliminary data.</text>
</comment>